<evidence type="ECO:0000259" key="5">
    <source>
        <dbReference type="Pfam" id="PF01258"/>
    </source>
</evidence>
<dbReference type="AlphaFoldDB" id="A0A3F3IG98"/>
<reference evidence="6" key="1">
    <citation type="submission" date="2016-09" db="EMBL/GenBank/DDBJ databases">
        <title>Whole Genome Sequencing of Salmonella enterica subsp. enterica serovar Nottingham.</title>
        <authorList>
            <person name="Zheng J."/>
            <person name="Wang H."/>
        </authorList>
    </citation>
    <scope>NUCLEOTIDE SEQUENCE [LARGE SCALE GENOMIC DNA]</scope>
    <source>
        <strain evidence="6">CFSAN055411</strain>
    </source>
</reference>
<dbReference type="GO" id="GO:0008270">
    <property type="term" value="F:zinc ion binding"/>
    <property type="evidence" value="ECO:0007669"/>
    <property type="project" value="UniProtKB-KW"/>
</dbReference>
<comment type="caution">
    <text evidence="6">The sequence shown here is derived from an EMBL/GenBank/DDBJ whole genome shotgun (WGS) entry which is preliminary data.</text>
</comment>
<organism evidence="6">
    <name type="scientific">Salmonella enterica</name>
    <name type="common">Salmonella choleraesuis</name>
    <dbReference type="NCBI Taxonomy" id="28901"/>
    <lineage>
        <taxon>Bacteria</taxon>
        <taxon>Pseudomonadati</taxon>
        <taxon>Pseudomonadota</taxon>
        <taxon>Gammaproteobacteria</taxon>
        <taxon>Enterobacterales</taxon>
        <taxon>Enterobacteriaceae</taxon>
        <taxon>Salmonella</taxon>
    </lineage>
</organism>
<keyword evidence="1" id="KW-0479">Metal-binding</keyword>
<keyword evidence="2" id="KW-0863">Zinc-finger</keyword>
<evidence type="ECO:0000256" key="4">
    <source>
        <dbReference type="PROSITE-ProRule" id="PRU00510"/>
    </source>
</evidence>
<feature type="domain" description="Zinc finger DksA/TraR C4-type" evidence="5">
    <location>
        <begin position="37"/>
        <end position="69"/>
    </location>
</feature>
<evidence type="ECO:0000256" key="3">
    <source>
        <dbReference type="ARBA" id="ARBA00022833"/>
    </source>
</evidence>
<feature type="zinc finger region" description="dksA C4-type" evidence="4">
    <location>
        <begin position="39"/>
        <end position="63"/>
    </location>
</feature>
<dbReference type="InterPro" id="IPR000962">
    <property type="entry name" value="Znf_DskA_TraR"/>
</dbReference>
<dbReference type="GO" id="GO:1900378">
    <property type="term" value="P:positive regulation of secondary metabolite biosynthetic process"/>
    <property type="evidence" value="ECO:0007669"/>
    <property type="project" value="TreeGrafter"/>
</dbReference>
<evidence type="ECO:0000313" key="6">
    <source>
        <dbReference type="EMBL" id="OEH98511.1"/>
    </source>
</evidence>
<accession>A0A3F3IG98</accession>
<dbReference type="PANTHER" id="PTHR38777:SF1">
    <property type="entry name" value="DNAK SUPPRESSOR PROTEIN"/>
    <property type="match status" value="1"/>
</dbReference>
<sequence>MDDFDRASEVEAQFQAASLAKHRQQHPTFAGTSPQARNCIDCGFPIPAVRLDALPGAVRCVDCQQQRERRHV</sequence>
<dbReference type="NCBIfam" id="TIGR02419">
    <property type="entry name" value="C4_traR_proteo"/>
    <property type="match status" value="1"/>
</dbReference>
<dbReference type="Gene3D" id="1.20.120.910">
    <property type="entry name" value="DksA, coiled-coil domain"/>
    <property type="match status" value="1"/>
</dbReference>
<dbReference type="SUPFAM" id="SSF57716">
    <property type="entry name" value="Glucocorticoid receptor-like (DNA-binding domain)"/>
    <property type="match status" value="1"/>
</dbReference>
<protein>
    <recommendedName>
        <fullName evidence="5">Zinc finger DksA/TraR C4-type domain-containing protein</fullName>
    </recommendedName>
</protein>
<dbReference type="EMBL" id="MJEL01000009">
    <property type="protein sequence ID" value="OEH98511.1"/>
    <property type="molecule type" value="Genomic_DNA"/>
</dbReference>
<name>A0A3F3IG98_SALER</name>
<dbReference type="InterPro" id="IPR012783">
    <property type="entry name" value="Znf_C4_TraR"/>
</dbReference>
<dbReference type="PANTHER" id="PTHR38777">
    <property type="entry name" value="FELS-2 PROPHAGE PROTEIN"/>
    <property type="match status" value="1"/>
</dbReference>
<proteinExistence type="predicted"/>
<dbReference type="Pfam" id="PF01258">
    <property type="entry name" value="zf-dskA_traR"/>
    <property type="match status" value="1"/>
</dbReference>
<evidence type="ECO:0000256" key="1">
    <source>
        <dbReference type="ARBA" id="ARBA00022723"/>
    </source>
</evidence>
<dbReference type="PROSITE" id="PS51128">
    <property type="entry name" value="ZF_DKSA_2"/>
    <property type="match status" value="1"/>
</dbReference>
<evidence type="ECO:0000256" key="2">
    <source>
        <dbReference type="ARBA" id="ARBA00022771"/>
    </source>
</evidence>
<gene>
    <name evidence="6" type="ORF">BH006_17340</name>
</gene>
<keyword evidence="3" id="KW-0862">Zinc</keyword>
<dbReference type="Proteomes" id="UP000852880">
    <property type="component" value="Unassembled WGS sequence"/>
</dbReference>